<dbReference type="PANTHER" id="PTHR30383">
    <property type="entry name" value="THIOESTERASE 1/PROTEASE 1/LYSOPHOSPHOLIPASE L1"/>
    <property type="match status" value="1"/>
</dbReference>
<sequence length="273" mass="31227">MAARQKLRILCFGDSLTAGYSYLGSAYHPYHFKMDQMLAMAFPDYEITTVERGKCGDMVRNGFLTRMQECFPPAKKDDKPPFDWVIVLGGTKYVYVPLIDWLMRSADEVSSDIAFRVPPQEIFKKLTEVWDIPLRRGCKVLALTVPDVVGDSKFKMRGDADRKVLNELIMGYKKPNLHVYDLHDAISLTKMSSTDRKTYRDDQIHFTPEGYDLIGNKVGMALVSLLVKQRVADLPPAKRRRIFKNDDKLFEEETGNPESLDGGYVVVRRTDLD</sequence>
<dbReference type="SUPFAM" id="SSF52266">
    <property type="entry name" value="SGNH hydrolase"/>
    <property type="match status" value="1"/>
</dbReference>
<dbReference type="Pfam" id="PF13472">
    <property type="entry name" value="Lipase_GDSL_2"/>
    <property type="match status" value="1"/>
</dbReference>
<dbReference type="RefSeq" id="XP_062749321.1">
    <property type="nucleotide sequence ID" value="XM_062886253.1"/>
</dbReference>
<dbReference type="Gene3D" id="3.40.50.1110">
    <property type="entry name" value="SGNH hydrolase"/>
    <property type="match status" value="1"/>
</dbReference>
<comment type="caution">
    <text evidence="2">The sequence shown here is derived from an EMBL/GenBank/DDBJ whole genome shotgun (WGS) entry which is preliminary data.</text>
</comment>
<evidence type="ECO:0000313" key="2">
    <source>
        <dbReference type="EMBL" id="KAK4660351.1"/>
    </source>
</evidence>
<dbReference type="EMBL" id="JAFFHA010000001">
    <property type="protein sequence ID" value="KAK4660351.1"/>
    <property type="molecule type" value="Genomic_DNA"/>
</dbReference>
<proteinExistence type="predicted"/>
<dbReference type="InterPro" id="IPR051532">
    <property type="entry name" value="Ester_Hydrolysis_Enzymes"/>
</dbReference>
<dbReference type="PANTHER" id="PTHR30383:SF19">
    <property type="entry name" value="FIBRONECTIN TYPE-III DOMAIN-CONTAINING PROTEIN"/>
    <property type="match status" value="1"/>
</dbReference>
<accession>A0ABR0GXC7</accession>
<gene>
    <name evidence="2" type="ORF">QC762_118180</name>
</gene>
<evidence type="ECO:0000259" key="1">
    <source>
        <dbReference type="Pfam" id="PF13472"/>
    </source>
</evidence>
<reference evidence="2 3" key="1">
    <citation type="journal article" date="2023" name="bioRxiv">
        <title>High-quality genome assemblies of four members of thePodospora anserinaspecies complex.</title>
        <authorList>
            <person name="Ament-Velasquez S.L."/>
            <person name="Vogan A.A."/>
            <person name="Wallerman O."/>
            <person name="Hartmann F."/>
            <person name="Gautier V."/>
            <person name="Silar P."/>
            <person name="Giraud T."/>
            <person name="Johannesson H."/>
        </authorList>
    </citation>
    <scope>NUCLEOTIDE SEQUENCE [LARGE SCALE GENOMIC DNA]</scope>
    <source>
        <strain evidence="2 3">CBS 415.72m</strain>
    </source>
</reference>
<organism evidence="2 3">
    <name type="scientific">Podospora pseudocomata</name>
    <dbReference type="NCBI Taxonomy" id="2093779"/>
    <lineage>
        <taxon>Eukaryota</taxon>
        <taxon>Fungi</taxon>
        <taxon>Dikarya</taxon>
        <taxon>Ascomycota</taxon>
        <taxon>Pezizomycotina</taxon>
        <taxon>Sordariomycetes</taxon>
        <taxon>Sordariomycetidae</taxon>
        <taxon>Sordariales</taxon>
        <taxon>Podosporaceae</taxon>
        <taxon>Podospora</taxon>
    </lineage>
</organism>
<name>A0ABR0GXC7_9PEZI</name>
<evidence type="ECO:0000313" key="3">
    <source>
        <dbReference type="Proteomes" id="UP001323405"/>
    </source>
</evidence>
<dbReference type="InterPro" id="IPR013830">
    <property type="entry name" value="SGNH_hydro"/>
</dbReference>
<dbReference type="GeneID" id="87906160"/>
<dbReference type="CDD" id="cd00229">
    <property type="entry name" value="SGNH_hydrolase"/>
    <property type="match status" value="1"/>
</dbReference>
<keyword evidence="3" id="KW-1185">Reference proteome</keyword>
<dbReference type="InterPro" id="IPR036514">
    <property type="entry name" value="SGNH_hydro_sf"/>
</dbReference>
<protein>
    <recommendedName>
        <fullName evidence="1">SGNH hydrolase-type esterase domain-containing protein</fullName>
    </recommendedName>
</protein>
<dbReference type="Proteomes" id="UP001323405">
    <property type="component" value="Unassembled WGS sequence"/>
</dbReference>
<feature type="domain" description="SGNH hydrolase-type esterase" evidence="1">
    <location>
        <begin position="11"/>
        <end position="213"/>
    </location>
</feature>